<dbReference type="EMBL" id="UFQT01000020">
    <property type="protein sequence ID" value="SSX17876.1"/>
    <property type="molecule type" value="Genomic_DNA"/>
</dbReference>
<sequence>MNMTNNKLNINYLSENMNSVNNDHGYQKDYRKACQALTERCEQIENDNQKLAYRLHIIKKLKKQKSKDVTLLKNRLDIHADEWRTAGPMH</sequence>
<dbReference type="InterPro" id="IPR033555">
    <property type="entry name" value="TFPT"/>
</dbReference>
<gene>
    <name evidence="6" type="primary">CSON005259</name>
</gene>
<evidence type="ECO:0000256" key="3">
    <source>
        <dbReference type="SAM" id="Coils"/>
    </source>
</evidence>
<organism evidence="6">
    <name type="scientific">Culicoides sonorensis</name>
    <name type="common">Biting midge</name>
    <dbReference type="NCBI Taxonomy" id="179676"/>
    <lineage>
        <taxon>Eukaryota</taxon>
        <taxon>Metazoa</taxon>
        <taxon>Ecdysozoa</taxon>
        <taxon>Arthropoda</taxon>
        <taxon>Hexapoda</taxon>
        <taxon>Insecta</taxon>
        <taxon>Pterygota</taxon>
        <taxon>Neoptera</taxon>
        <taxon>Endopterygota</taxon>
        <taxon>Diptera</taxon>
        <taxon>Nematocera</taxon>
        <taxon>Chironomoidea</taxon>
        <taxon>Ceratopogonidae</taxon>
        <taxon>Ceratopogoninae</taxon>
        <taxon>Culicoides</taxon>
        <taxon>Monoculicoides</taxon>
    </lineage>
</organism>
<evidence type="ECO:0000256" key="2">
    <source>
        <dbReference type="ARBA" id="ARBA00023242"/>
    </source>
</evidence>
<comment type="subcellular location">
    <subcellularLocation>
        <location evidence="1">Nucleus</location>
    </subcellularLocation>
</comment>
<keyword evidence="3" id="KW-0175">Coiled coil</keyword>
<feature type="domain" description="INO80 complex subunit F" evidence="4">
    <location>
        <begin position="30"/>
        <end position="76"/>
    </location>
</feature>
<protein>
    <submittedName>
        <fullName evidence="6">CSON005259 protein</fullName>
    </submittedName>
</protein>
<evidence type="ECO:0000313" key="6">
    <source>
        <dbReference type="EMBL" id="SSX17876.1"/>
    </source>
</evidence>
<dbReference type="VEuPathDB" id="VectorBase:CSON005259"/>
<dbReference type="GO" id="GO:0031011">
    <property type="term" value="C:Ino80 complex"/>
    <property type="evidence" value="ECO:0007669"/>
    <property type="project" value="TreeGrafter"/>
</dbReference>
<dbReference type="PANTHER" id="PTHR35084:SF1">
    <property type="entry name" value="TCF3 FUSION PARTNER"/>
    <property type="match status" value="1"/>
</dbReference>
<dbReference type="PANTHER" id="PTHR35084">
    <property type="entry name" value="TCF3 FUSION PARTNER"/>
    <property type="match status" value="1"/>
</dbReference>
<feature type="coiled-coil region" evidence="3">
    <location>
        <begin position="27"/>
        <end position="54"/>
    </location>
</feature>
<dbReference type="GO" id="GO:0043065">
    <property type="term" value="P:positive regulation of apoptotic process"/>
    <property type="evidence" value="ECO:0007669"/>
    <property type="project" value="TreeGrafter"/>
</dbReference>
<dbReference type="GO" id="GO:0003677">
    <property type="term" value="F:DNA binding"/>
    <property type="evidence" value="ECO:0007669"/>
    <property type="project" value="TreeGrafter"/>
</dbReference>
<reference evidence="6" key="2">
    <citation type="submission" date="2018-07" db="EMBL/GenBank/DDBJ databases">
        <authorList>
            <person name="Quirk P.G."/>
            <person name="Krulwich T.A."/>
        </authorList>
    </citation>
    <scope>NUCLEOTIDE SEQUENCE</scope>
</reference>
<evidence type="ECO:0000256" key="1">
    <source>
        <dbReference type="ARBA" id="ARBA00004123"/>
    </source>
</evidence>
<dbReference type="AlphaFoldDB" id="A0A336LJ22"/>
<dbReference type="Pfam" id="PF24245">
    <property type="entry name" value="INO80F"/>
    <property type="match status" value="1"/>
</dbReference>
<proteinExistence type="predicted"/>
<reference evidence="5" key="1">
    <citation type="submission" date="2018-04" db="EMBL/GenBank/DDBJ databases">
        <authorList>
            <person name="Go L.Y."/>
            <person name="Mitchell J.A."/>
        </authorList>
    </citation>
    <scope>NUCLEOTIDE SEQUENCE</scope>
    <source>
        <tissue evidence="5">Whole organism</tissue>
    </source>
</reference>
<name>A0A336LJ22_CULSO</name>
<evidence type="ECO:0000259" key="4">
    <source>
        <dbReference type="Pfam" id="PF24245"/>
    </source>
</evidence>
<dbReference type="InterPro" id="IPR056513">
    <property type="entry name" value="INO80F"/>
</dbReference>
<dbReference type="EMBL" id="UFQS01000020">
    <property type="protein sequence ID" value="SSW97490.1"/>
    <property type="molecule type" value="Genomic_DNA"/>
</dbReference>
<keyword evidence="2" id="KW-0539">Nucleus</keyword>
<accession>A0A336LJ22</accession>
<dbReference type="GO" id="GO:0097190">
    <property type="term" value="P:apoptotic signaling pathway"/>
    <property type="evidence" value="ECO:0007669"/>
    <property type="project" value="TreeGrafter"/>
</dbReference>
<evidence type="ECO:0000313" key="5">
    <source>
        <dbReference type="EMBL" id="SSW97490.1"/>
    </source>
</evidence>